<keyword evidence="6 13" id="KW-0004">4Fe-4S</keyword>
<keyword evidence="11 13" id="KW-0411">Iron-sulfur</keyword>
<dbReference type="AlphaFoldDB" id="A0A0U9HNL5"/>
<comment type="cofactor">
    <cofactor evidence="1">
        <name>[3Fe-4S] cluster</name>
        <dbReference type="ChEBI" id="CHEBI:21137"/>
    </cofactor>
</comment>
<dbReference type="PRINTS" id="PR00614">
    <property type="entry name" value="NIHGNASESMLL"/>
</dbReference>
<organism evidence="16 17">
    <name type="scientific">Thermodesulfovibrio aggregans</name>
    <dbReference type="NCBI Taxonomy" id="86166"/>
    <lineage>
        <taxon>Bacteria</taxon>
        <taxon>Pseudomonadati</taxon>
        <taxon>Nitrospirota</taxon>
        <taxon>Thermodesulfovibrionia</taxon>
        <taxon>Thermodesulfovibrionales</taxon>
        <taxon>Thermodesulfovibrionaceae</taxon>
        <taxon>Thermodesulfovibrio</taxon>
    </lineage>
</organism>
<dbReference type="Pfam" id="PF01058">
    <property type="entry name" value="Oxidored_q6"/>
    <property type="match status" value="1"/>
</dbReference>
<evidence type="ECO:0000256" key="10">
    <source>
        <dbReference type="ARBA" id="ARBA00023004"/>
    </source>
</evidence>
<comment type="similarity">
    <text evidence="4">Belongs to the [NiFe]/[NiFeSe] hydrogenase small subunit family.</text>
</comment>
<feature type="binding site" evidence="13">
    <location>
        <position position="265"/>
    </location>
    <ligand>
        <name>[4Fe-4S] cluster</name>
        <dbReference type="ChEBI" id="CHEBI:49883"/>
        <label>2</label>
    </ligand>
</feature>
<evidence type="ECO:0000256" key="3">
    <source>
        <dbReference type="ARBA" id="ARBA00004196"/>
    </source>
</evidence>
<comment type="subunit">
    <text evidence="5">Heterodimer of a large and a small subunit.</text>
</comment>
<dbReference type="InterPro" id="IPR019546">
    <property type="entry name" value="TAT_signal_bac_arc"/>
</dbReference>
<feature type="binding site" evidence="13">
    <location>
        <position position="64"/>
    </location>
    <ligand>
        <name>[4Fe-4S] cluster</name>
        <dbReference type="ChEBI" id="CHEBI:49883"/>
        <label>1</label>
    </ligand>
</feature>
<feature type="binding site" evidence="13">
    <location>
        <position position="231"/>
    </location>
    <ligand>
        <name>[4Fe-4S] cluster</name>
        <dbReference type="ChEBI" id="CHEBI:49883"/>
        <label>2</label>
    </ligand>
</feature>
<keyword evidence="12 13" id="KW-0003">3Fe-4S</keyword>
<dbReference type="InterPro" id="IPR006311">
    <property type="entry name" value="TAT_signal"/>
</dbReference>
<dbReference type="SUPFAM" id="SSF56770">
    <property type="entry name" value="HydA/Nqo6-like"/>
    <property type="match status" value="1"/>
</dbReference>
<dbReference type="Gene3D" id="3.40.50.700">
    <property type="entry name" value="NADH:ubiquinone oxidoreductase-like, 20kDa subunit"/>
    <property type="match status" value="1"/>
</dbReference>
<keyword evidence="9" id="KW-0560">Oxidoreductase</keyword>
<feature type="binding site" evidence="13">
    <location>
        <position position="193"/>
    </location>
    <ligand>
        <name>[4Fe-4S] cluster</name>
        <dbReference type="ChEBI" id="CHEBI:49883"/>
        <label>1</label>
    </ligand>
</feature>
<dbReference type="GO" id="GO:0016020">
    <property type="term" value="C:membrane"/>
    <property type="evidence" value="ECO:0007669"/>
    <property type="project" value="TreeGrafter"/>
</dbReference>
<reference evidence="17" key="1">
    <citation type="submission" date="2016-01" db="EMBL/GenBank/DDBJ databases">
        <title>Draft genome sequence of Thermodesulfovibrio aggregans strain TGE-P1.</title>
        <authorList>
            <person name="Sekiguchi Y."/>
            <person name="Ohashi A."/>
            <person name="Matsuura N."/>
            <person name="Tourlousse M.D."/>
        </authorList>
    </citation>
    <scope>NUCLEOTIDE SEQUENCE [LARGE SCALE GENOMIC DNA]</scope>
    <source>
        <strain evidence="17">TGE-P1</strain>
    </source>
</reference>
<feature type="binding site" evidence="13">
    <location>
        <position position="159"/>
    </location>
    <ligand>
        <name>[4Fe-4S] cluster</name>
        <dbReference type="ChEBI" id="CHEBI:49883"/>
        <label>1</label>
    </ligand>
</feature>
<feature type="domain" description="Cytochrome-c3 hydrogenase C-terminal" evidence="15">
    <location>
        <begin position="229"/>
        <end position="309"/>
    </location>
</feature>
<dbReference type="GO" id="GO:0009055">
    <property type="term" value="F:electron transfer activity"/>
    <property type="evidence" value="ECO:0007669"/>
    <property type="project" value="TreeGrafter"/>
</dbReference>
<dbReference type="PIRSF" id="PIRSF000310">
    <property type="entry name" value="NiFe_hyd_ssu"/>
    <property type="match status" value="1"/>
</dbReference>
<keyword evidence="17" id="KW-1185">Reference proteome</keyword>
<dbReference type="PANTHER" id="PTHR30013:SF7">
    <property type="entry name" value="HYDROGENASE-2 SMALL CHAIN"/>
    <property type="match status" value="1"/>
</dbReference>
<feature type="binding site" evidence="13">
    <location>
        <position position="259"/>
    </location>
    <ligand>
        <name>[4Fe-4S] cluster</name>
        <dbReference type="ChEBI" id="CHEBI:49883"/>
        <label>2</label>
    </ligand>
</feature>
<evidence type="ECO:0000256" key="8">
    <source>
        <dbReference type="ARBA" id="ARBA00022729"/>
    </source>
</evidence>
<dbReference type="PANTHER" id="PTHR30013">
    <property type="entry name" value="NIFE / NIFESE HYDROGENASE SMALL SUBUNIT FAMILY MEMBER"/>
    <property type="match status" value="1"/>
</dbReference>
<evidence type="ECO:0000259" key="14">
    <source>
        <dbReference type="Pfam" id="PF01058"/>
    </source>
</evidence>
<dbReference type="InterPro" id="IPR006137">
    <property type="entry name" value="NADH_UbQ_OxRdtase-like_20kDa"/>
</dbReference>
<feature type="binding site" evidence="13">
    <location>
        <position position="296"/>
    </location>
    <ligand>
        <name>[3Fe-4S] cluster</name>
        <dbReference type="ChEBI" id="CHEBI:21137"/>
    </ligand>
</feature>
<dbReference type="STRING" id="86166.TAGGR_1833"/>
<dbReference type="GO" id="GO:0044569">
    <property type="term" value="C:[Ni-Fe] hydrogenase complex"/>
    <property type="evidence" value="ECO:0007669"/>
    <property type="project" value="TreeGrafter"/>
</dbReference>
<dbReference type="GO" id="GO:0051538">
    <property type="term" value="F:3 iron, 4 sulfur cluster binding"/>
    <property type="evidence" value="ECO:0007669"/>
    <property type="project" value="UniProtKB-KW"/>
</dbReference>
<name>A0A0U9HNL5_9BACT</name>
<evidence type="ECO:0000256" key="5">
    <source>
        <dbReference type="ARBA" id="ARBA00011771"/>
    </source>
</evidence>
<dbReference type="OrthoDB" id="9766729at2"/>
<protein>
    <submittedName>
        <fullName evidence="16">Hydrogenase small subunit</fullName>
    </submittedName>
</protein>
<dbReference type="EMBL" id="BCNO01000001">
    <property type="protein sequence ID" value="GAQ94648.1"/>
    <property type="molecule type" value="Genomic_DNA"/>
</dbReference>
<evidence type="ECO:0000313" key="16">
    <source>
        <dbReference type="EMBL" id="GAQ94648.1"/>
    </source>
</evidence>
<feature type="binding site" evidence="13">
    <location>
        <position position="234"/>
    </location>
    <ligand>
        <name>[4Fe-4S] cluster</name>
        <dbReference type="ChEBI" id="CHEBI:49883"/>
        <label>2</label>
    </ligand>
</feature>
<dbReference type="InterPro" id="IPR027394">
    <property type="entry name" value="Cytochrome-c3_hydrogenase_C"/>
</dbReference>
<evidence type="ECO:0000256" key="6">
    <source>
        <dbReference type="ARBA" id="ARBA00022485"/>
    </source>
</evidence>
<dbReference type="Pfam" id="PF14720">
    <property type="entry name" value="NiFe_hyd_SSU_C"/>
    <property type="match status" value="1"/>
</dbReference>
<dbReference type="InterPro" id="IPR001821">
    <property type="entry name" value="NiFe_hydrogenase_ssu"/>
</dbReference>
<feature type="binding site" evidence="13">
    <location>
        <position position="61"/>
    </location>
    <ligand>
        <name>[4Fe-4S] cluster</name>
        <dbReference type="ChEBI" id="CHEBI:49883"/>
        <label>1</label>
    </ligand>
</feature>
<gene>
    <name evidence="16" type="ORF">TAGGR_1833</name>
</gene>
<evidence type="ECO:0000256" key="7">
    <source>
        <dbReference type="ARBA" id="ARBA00022723"/>
    </source>
</evidence>
<dbReference type="Gene3D" id="4.10.480.10">
    <property type="entry name" value="Cytochrome-c3 hydrogenase, C-terminal domain"/>
    <property type="match status" value="1"/>
</dbReference>
<dbReference type="GO" id="GO:0051539">
    <property type="term" value="F:4 iron, 4 sulfur cluster binding"/>
    <property type="evidence" value="ECO:0007669"/>
    <property type="project" value="UniProtKB-KW"/>
</dbReference>
<comment type="subcellular location">
    <subcellularLocation>
        <location evidence="3">Cell envelope</location>
    </subcellularLocation>
</comment>
<dbReference type="GO" id="GO:0008901">
    <property type="term" value="F:ferredoxin hydrogenase activity"/>
    <property type="evidence" value="ECO:0007669"/>
    <property type="project" value="InterPro"/>
</dbReference>
<dbReference type="GO" id="GO:0009061">
    <property type="term" value="P:anaerobic respiration"/>
    <property type="evidence" value="ECO:0007669"/>
    <property type="project" value="TreeGrafter"/>
</dbReference>
<keyword evidence="7 13" id="KW-0479">Metal-binding</keyword>
<proteinExistence type="inferred from homology"/>
<feature type="domain" description="NADH:ubiquinone oxidoreductase-like 20kDa subunit" evidence="14">
    <location>
        <begin position="61"/>
        <end position="206"/>
    </location>
</feature>
<dbReference type="GO" id="GO:0046872">
    <property type="term" value="F:metal ion binding"/>
    <property type="evidence" value="ECO:0007669"/>
    <property type="project" value="UniProtKB-KW"/>
</dbReference>
<dbReference type="InterPro" id="IPR037024">
    <property type="entry name" value="NiFe_Hase_small_N_sf"/>
</dbReference>
<dbReference type="NCBIfam" id="TIGR00391">
    <property type="entry name" value="hydA"/>
    <property type="match status" value="1"/>
</dbReference>
<dbReference type="GO" id="GO:0009375">
    <property type="term" value="C:ferredoxin hydrogenase complex"/>
    <property type="evidence" value="ECO:0007669"/>
    <property type="project" value="InterPro"/>
</dbReference>
<accession>A0A0U9HNL5</accession>
<keyword evidence="8" id="KW-0732">Signal</keyword>
<evidence type="ECO:0000256" key="12">
    <source>
        <dbReference type="ARBA" id="ARBA00023291"/>
    </source>
</evidence>
<dbReference type="RefSeq" id="WP_059176078.1">
    <property type="nucleotide sequence ID" value="NZ_BCNO01000001.1"/>
</dbReference>
<evidence type="ECO:0000256" key="4">
    <source>
        <dbReference type="ARBA" id="ARBA00006605"/>
    </source>
</evidence>
<sequence>MERETIYEGLVRKGVSRRDFLKFCASTAAVLGLSSSFVPKIAEAMEKKEKPVVVWLHFQDCTGCSESVLRATKPTIGQIVLDVVSLEYHETIMAAAGHQAEKSLHDAIKKYKGKYLVVVEGAIPTKDGGLYCCIGGRAAVDILKEVAKDAAAIIAIGTCATYGGIPAAKPNPTGAVGVRDIIKDKPVINLPGCPLNVENFTATVVYFLTFGKLPKTDNLGRPLFAHGILIHENCERRGHFDTGEFAKSWGDKGHRLGWCLYELGCKGPFAYHNCPTIRWNDGTSWPVMAGHPCVACSEPKFWDANAPFYAGVENKDGFFAKASKIGLGAMAVAGLTKKENKE</sequence>
<evidence type="ECO:0000313" key="17">
    <source>
        <dbReference type="Proteomes" id="UP000054976"/>
    </source>
</evidence>
<comment type="caution">
    <text evidence="16">The sequence shown here is derived from an EMBL/GenBank/DDBJ whole genome shotgun (WGS) entry which is preliminary data.</text>
</comment>
<comment type="cofactor">
    <cofactor evidence="2">
        <name>[4Fe-4S] cluster</name>
        <dbReference type="ChEBI" id="CHEBI:49883"/>
    </cofactor>
</comment>
<feature type="binding site" evidence="13">
    <location>
        <position position="293"/>
    </location>
    <ligand>
        <name>[3Fe-4S] cluster</name>
        <dbReference type="ChEBI" id="CHEBI:21137"/>
    </ligand>
</feature>
<evidence type="ECO:0000256" key="9">
    <source>
        <dbReference type="ARBA" id="ARBA00023002"/>
    </source>
</evidence>
<evidence type="ECO:0000256" key="11">
    <source>
        <dbReference type="ARBA" id="ARBA00023014"/>
    </source>
</evidence>
<evidence type="ECO:0000256" key="2">
    <source>
        <dbReference type="ARBA" id="ARBA00001966"/>
    </source>
</evidence>
<keyword evidence="10 13" id="KW-0408">Iron</keyword>
<feature type="binding site" evidence="13">
    <location>
        <position position="274"/>
    </location>
    <ligand>
        <name>[3Fe-4S] cluster</name>
        <dbReference type="ChEBI" id="CHEBI:21137"/>
    </ligand>
</feature>
<evidence type="ECO:0000259" key="15">
    <source>
        <dbReference type="Pfam" id="PF14720"/>
    </source>
</evidence>
<dbReference type="NCBIfam" id="TIGR01409">
    <property type="entry name" value="TAT_signal_seq"/>
    <property type="match status" value="1"/>
</dbReference>
<dbReference type="InterPro" id="IPR037148">
    <property type="entry name" value="NiFe-Hase_small_C_sf"/>
</dbReference>
<evidence type="ECO:0000256" key="1">
    <source>
        <dbReference type="ARBA" id="ARBA00001927"/>
    </source>
</evidence>
<dbReference type="GO" id="GO:0030313">
    <property type="term" value="C:cell envelope"/>
    <property type="evidence" value="ECO:0007669"/>
    <property type="project" value="UniProtKB-SubCell"/>
</dbReference>
<dbReference type="Proteomes" id="UP000054976">
    <property type="component" value="Unassembled WGS sequence"/>
</dbReference>
<dbReference type="PROSITE" id="PS51318">
    <property type="entry name" value="TAT"/>
    <property type="match status" value="1"/>
</dbReference>
<evidence type="ECO:0000256" key="13">
    <source>
        <dbReference type="PIRSR" id="PIRSR000310-1"/>
    </source>
</evidence>